<comment type="pathway">
    <text evidence="1 10">Phospholipid metabolism; phosphatidylglycerol biosynthesis; phosphatidylglycerol from CDP-diacylglycerol: step 1/2.</text>
</comment>
<keyword evidence="4 10" id="KW-0808">Transferase</keyword>
<keyword evidence="5" id="KW-0677">Repeat</keyword>
<dbReference type="EC" id="2.7.8.5" evidence="10"/>
<dbReference type="Proteomes" id="UP000054558">
    <property type="component" value="Unassembled WGS sequence"/>
</dbReference>
<dbReference type="PANTHER" id="PTHR12586:SF1">
    <property type="entry name" value="CDP-DIACYLGLYCEROL--GLYCEROL-3-PHOSPHATE 3-PHOSPHATIDYLTRANSFERASE, MITOCHONDRIAL"/>
    <property type="match status" value="1"/>
</dbReference>
<feature type="domain" description="PLD phosphodiesterase" evidence="12">
    <location>
        <begin position="142"/>
        <end position="168"/>
    </location>
</feature>
<evidence type="ECO:0000313" key="14">
    <source>
        <dbReference type="Proteomes" id="UP000054558"/>
    </source>
</evidence>
<evidence type="ECO:0000256" key="6">
    <source>
        <dbReference type="ARBA" id="ARBA00023098"/>
    </source>
</evidence>
<dbReference type="OrthoDB" id="10250191at2759"/>
<feature type="region of interest" description="Disordered" evidence="11">
    <location>
        <begin position="242"/>
        <end position="263"/>
    </location>
</feature>
<reference evidence="13 14" key="1">
    <citation type="journal article" date="2014" name="Nat. Commun.">
        <title>Klebsormidium flaccidum genome reveals primary factors for plant terrestrial adaptation.</title>
        <authorList>
            <person name="Hori K."/>
            <person name="Maruyama F."/>
            <person name="Fujisawa T."/>
            <person name="Togashi T."/>
            <person name="Yamamoto N."/>
            <person name="Seo M."/>
            <person name="Sato S."/>
            <person name="Yamada T."/>
            <person name="Mori H."/>
            <person name="Tajima N."/>
            <person name="Moriyama T."/>
            <person name="Ikeuchi M."/>
            <person name="Watanabe M."/>
            <person name="Wada H."/>
            <person name="Kobayashi K."/>
            <person name="Saito M."/>
            <person name="Masuda T."/>
            <person name="Sasaki-Sekimoto Y."/>
            <person name="Mashiguchi K."/>
            <person name="Awai K."/>
            <person name="Shimojima M."/>
            <person name="Masuda S."/>
            <person name="Iwai M."/>
            <person name="Nobusawa T."/>
            <person name="Narise T."/>
            <person name="Kondo S."/>
            <person name="Saito H."/>
            <person name="Sato R."/>
            <person name="Murakawa M."/>
            <person name="Ihara Y."/>
            <person name="Oshima-Yamada Y."/>
            <person name="Ohtaka K."/>
            <person name="Satoh M."/>
            <person name="Sonobe K."/>
            <person name="Ishii M."/>
            <person name="Ohtani R."/>
            <person name="Kanamori-Sato M."/>
            <person name="Honoki R."/>
            <person name="Miyazaki D."/>
            <person name="Mochizuki H."/>
            <person name="Umetsu J."/>
            <person name="Higashi K."/>
            <person name="Shibata D."/>
            <person name="Kamiya Y."/>
            <person name="Sato N."/>
            <person name="Nakamura Y."/>
            <person name="Tabata S."/>
            <person name="Ida S."/>
            <person name="Kurokawa K."/>
            <person name="Ohta H."/>
        </authorList>
    </citation>
    <scope>NUCLEOTIDE SEQUENCE [LARGE SCALE GENOMIC DNA]</scope>
    <source>
        <strain evidence="13 14">NIES-2285</strain>
    </source>
</reference>
<keyword evidence="7 10" id="KW-0594">Phospholipid biosynthesis</keyword>
<keyword evidence="10" id="KW-0067">ATP-binding</keyword>
<dbReference type="SUPFAM" id="SSF56024">
    <property type="entry name" value="Phospholipase D/nuclease"/>
    <property type="match status" value="1"/>
</dbReference>
<comment type="subcellular location">
    <subcellularLocation>
        <location evidence="10">Mitochondrion</location>
    </subcellularLocation>
</comment>
<dbReference type="GO" id="GO:0005739">
    <property type="term" value="C:mitochondrion"/>
    <property type="evidence" value="ECO:0000318"/>
    <property type="project" value="GO_Central"/>
</dbReference>
<keyword evidence="10" id="KW-0547">Nucleotide-binding</keyword>
<feature type="compositionally biased region" description="Polar residues" evidence="11">
    <location>
        <begin position="425"/>
        <end position="471"/>
    </location>
</feature>
<evidence type="ECO:0000256" key="7">
    <source>
        <dbReference type="ARBA" id="ARBA00023209"/>
    </source>
</evidence>
<keyword evidence="8 10" id="KW-1208">Phospholipid metabolism</keyword>
<dbReference type="GO" id="GO:0008444">
    <property type="term" value="F:CDP-diacylglycerol-glycerol-3-phosphate 3-phosphatidyltransferase activity"/>
    <property type="evidence" value="ECO:0000318"/>
    <property type="project" value="GO_Central"/>
</dbReference>
<evidence type="ECO:0000256" key="9">
    <source>
        <dbReference type="ARBA" id="ARBA00048586"/>
    </source>
</evidence>
<dbReference type="PANTHER" id="PTHR12586">
    <property type="entry name" value="CDP-DIACYLGLYCEROL--SERINE O-PHOSPHATIDYLTRANSFERASE"/>
    <property type="match status" value="1"/>
</dbReference>
<keyword evidence="10" id="KW-0496">Mitochondrion</keyword>
<organism evidence="13 14">
    <name type="scientific">Klebsormidium nitens</name>
    <name type="common">Green alga</name>
    <name type="synonym">Ulothrix nitens</name>
    <dbReference type="NCBI Taxonomy" id="105231"/>
    <lineage>
        <taxon>Eukaryota</taxon>
        <taxon>Viridiplantae</taxon>
        <taxon>Streptophyta</taxon>
        <taxon>Klebsormidiophyceae</taxon>
        <taxon>Klebsormidiales</taxon>
        <taxon>Klebsormidiaceae</taxon>
        <taxon>Klebsormidium</taxon>
    </lineage>
</organism>
<dbReference type="Gene3D" id="3.30.870.10">
    <property type="entry name" value="Endonuclease Chain A"/>
    <property type="match status" value="2"/>
</dbReference>
<keyword evidence="3 10" id="KW-0444">Lipid biosynthesis</keyword>
<dbReference type="GO" id="GO:0005524">
    <property type="term" value="F:ATP binding"/>
    <property type="evidence" value="ECO:0007669"/>
    <property type="project" value="UniProtKB-KW"/>
</dbReference>
<evidence type="ECO:0000256" key="3">
    <source>
        <dbReference type="ARBA" id="ARBA00022516"/>
    </source>
</evidence>
<proteinExistence type="inferred from homology"/>
<dbReference type="AlphaFoldDB" id="A0A1Y1IEL6"/>
<evidence type="ECO:0000256" key="2">
    <source>
        <dbReference type="ARBA" id="ARBA00010682"/>
    </source>
</evidence>
<evidence type="ECO:0000256" key="1">
    <source>
        <dbReference type="ARBA" id="ARBA00005042"/>
    </source>
</evidence>
<name>A0A1Y1IEL6_KLENI</name>
<gene>
    <name evidence="13" type="ORF">KFL_004260050</name>
</gene>
<keyword evidence="14" id="KW-1185">Reference proteome</keyword>
<dbReference type="GO" id="GO:0032049">
    <property type="term" value="P:cardiolipin biosynthetic process"/>
    <property type="evidence" value="ECO:0000318"/>
    <property type="project" value="GO_Central"/>
</dbReference>
<keyword evidence="6 10" id="KW-0443">Lipid metabolism</keyword>
<dbReference type="InterPro" id="IPR016270">
    <property type="entry name" value="PGS1"/>
</dbReference>
<evidence type="ECO:0000313" key="13">
    <source>
        <dbReference type="EMBL" id="GAQ88412.1"/>
    </source>
</evidence>
<comment type="catalytic activity">
    <reaction evidence="9 10">
        <text>a CDP-1,2-diacyl-sn-glycerol + sn-glycerol 3-phosphate = a 1,2-diacyl-sn-glycero-3-phospho-(1'-sn-glycero-3'-phosphate) + CMP + H(+)</text>
        <dbReference type="Rhea" id="RHEA:12593"/>
        <dbReference type="ChEBI" id="CHEBI:15378"/>
        <dbReference type="ChEBI" id="CHEBI:57597"/>
        <dbReference type="ChEBI" id="CHEBI:58332"/>
        <dbReference type="ChEBI" id="CHEBI:60110"/>
        <dbReference type="ChEBI" id="CHEBI:60377"/>
        <dbReference type="EC" id="2.7.8.5"/>
    </reaction>
</comment>
<dbReference type="InterPro" id="IPR001736">
    <property type="entry name" value="PLipase_D/transphosphatidylase"/>
</dbReference>
<evidence type="ECO:0000256" key="4">
    <source>
        <dbReference type="ARBA" id="ARBA00022679"/>
    </source>
</evidence>
<sequence>MHALLGDLASQAPAFPINGDNIKVLSSPSEYFEALLEGITKARYRIVLASLYLGTDEMEQRLADAVGEAAAANPELQVTLLFDALRGTRPTGGKDGTPTSTADLICKSVLSKAGSWVKASLYHTPELSGFWKRFLPARYNETVGIMHLKAYVFDDTTLMSGANLSTSYFTDRQDRYMLLKDCPALASYLTGLVDTVSHFSYPLEPDGTLGPPPCGVDPITDPERFKQTAGNAVRDFVKTAADVSKEPLTPPGEHSVSPSKKSLRERLESDWTASGGLLLDRTAADTWVLPTVQMGPLGVRQDERATLSFFRRLPRHSLVHLASAYFNLAAPYEEALLEALHESLRVKIVTAAPTANGFYGSRGPSGLIPGAYSLMEQRLYERAGGDHQAGLEIFEYSREGWTFHAKGLWLSLAAEDGRASENGRALQNGSVSRTGHMSQNGSVLQHGSVSQNGSASQNGNVSPKGGSSSAPCLTTIGSPNFGFRSLDKDLECQLWLLTSHAELREQLRHERDRLFEQSAHVSQSTFEAGERKPTLLVKVAAALSKGHL</sequence>
<dbReference type="PROSITE" id="PS50035">
    <property type="entry name" value="PLD"/>
    <property type="match status" value="1"/>
</dbReference>
<dbReference type="CDD" id="cd09137">
    <property type="entry name" value="PLDc_PGS1_euk_2"/>
    <property type="match status" value="1"/>
</dbReference>
<dbReference type="OMA" id="HKCLAQC"/>
<comment type="function">
    <text evidence="10">Functions in the biosynthesis of the anionic phospholipids phosphatidylglycerol and cardiolipin.</text>
</comment>
<evidence type="ECO:0000259" key="12">
    <source>
        <dbReference type="PROSITE" id="PS50035"/>
    </source>
</evidence>
<accession>A0A1Y1IEL6</accession>
<evidence type="ECO:0000256" key="8">
    <source>
        <dbReference type="ARBA" id="ARBA00023264"/>
    </source>
</evidence>
<feature type="region of interest" description="Disordered" evidence="11">
    <location>
        <begin position="421"/>
        <end position="471"/>
    </location>
</feature>
<dbReference type="CDD" id="cd09135">
    <property type="entry name" value="PLDc_PGS1_euk_1"/>
    <property type="match status" value="1"/>
</dbReference>
<evidence type="ECO:0000256" key="5">
    <source>
        <dbReference type="ARBA" id="ARBA00022737"/>
    </source>
</evidence>
<dbReference type="UniPathway" id="UPA00084">
    <property type="reaction ID" value="UER00503"/>
</dbReference>
<comment type="similarity">
    <text evidence="2 10">Belongs to the CDP-alcohol phosphatidyltransferase class-II family.</text>
</comment>
<evidence type="ECO:0000256" key="11">
    <source>
        <dbReference type="SAM" id="MobiDB-lite"/>
    </source>
</evidence>
<dbReference type="STRING" id="105231.A0A1Y1IEL6"/>
<protein>
    <recommendedName>
        <fullName evidence="10">CDP-diacylglycerol--glycerol-3-phosphate 3-phosphatidyltransferase</fullName>
        <ecNumber evidence="10">2.7.8.5</ecNumber>
    </recommendedName>
</protein>
<evidence type="ECO:0000256" key="10">
    <source>
        <dbReference type="RuleBase" id="RU365024"/>
    </source>
</evidence>
<dbReference type="EMBL" id="DF237375">
    <property type="protein sequence ID" value="GAQ88412.1"/>
    <property type="molecule type" value="Genomic_DNA"/>
</dbReference>